<dbReference type="Gene3D" id="1.10.357.10">
    <property type="entry name" value="Tetracycline Repressor, domain 2"/>
    <property type="match status" value="1"/>
</dbReference>
<protein>
    <submittedName>
        <fullName evidence="4">HTH-type transcriptional regulator luxR</fullName>
    </submittedName>
</protein>
<organism evidence="4 5">
    <name type="scientific">Photobacterium damselae</name>
    <dbReference type="NCBI Taxonomy" id="38293"/>
    <lineage>
        <taxon>Bacteria</taxon>
        <taxon>Pseudomonadati</taxon>
        <taxon>Pseudomonadota</taxon>
        <taxon>Gammaproteobacteria</taxon>
        <taxon>Vibrionales</taxon>
        <taxon>Vibrionaceae</taxon>
        <taxon>Photobacterium</taxon>
    </lineage>
</organism>
<keyword evidence="3" id="KW-0804">Transcription</keyword>
<keyword evidence="1" id="KW-0805">Transcription regulation</keyword>
<dbReference type="Proteomes" id="UP000251647">
    <property type="component" value="Unassembled WGS sequence"/>
</dbReference>
<dbReference type="GO" id="GO:0003700">
    <property type="term" value="F:DNA-binding transcription factor activity"/>
    <property type="evidence" value="ECO:0007669"/>
    <property type="project" value="TreeGrafter"/>
</dbReference>
<dbReference type="SUPFAM" id="SSF46689">
    <property type="entry name" value="Homeodomain-like"/>
    <property type="match status" value="1"/>
</dbReference>
<dbReference type="RefSeq" id="WP_005297642.1">
    <property type="nucleotide sequence ID" value="NZ_CP018297.1"/>
</dbReference>
<dbReference type="Pfam" id="PF00440">
    <property type="entry name" value="TetR_N"/>
    <property type="match status" value="1"/>
</dbReference>
<evidence type="ECO:0000313" key="5">
    <source>
        <dbReference type="Proteomes" id="UP000251647"/>
    </source>
</evidence>
<dbReference type="SUPFAM" id="SSF48498">
    <property type="entry name" value="Tetracyclin repressor-like, C-terminal domain"/>
    <property type="match status" value="1"/>
</dbReference>
<dbReference type="EMBL" id="UATL01000001">
    <property type="protein sequence ID" value="SPY29267.1"/>
    <property type="molecule type" value="Genomic_DNA"/>
</dbReference>
<name>A0A2T3QMJ2_PHODM</name>
<dbReference type="PRINTS" id="PR00455">
    <property type="entry name" value="HTHTETR"/>
</dbReference>
<gene>
    <name evidence="4" type="primary">luxR</name>
    <name evidence="4" type="ORF">NCTC11647_02466</name>
</gene>
<keyword evidence="2" id="KW-0238">DNA-binding</keyword>
<dbReference type="PROSITE" id="PS50977">
    <property type="entry name" value="HTH_TETR_2"/>
    <property type="match status" value="1"/>
</dbReference>
<dbReference type="AlphaFoldDB" id="A0A2T3QMJ2"/>
<evidence type="ECO:0000313" key="4">
    <source>
        <dbReference type="EMBL" id="SPY29267.1"/>
    </source>
</evidence>
<reference evidence="4 5" key="1">
    <citation type="submission" date="2018-06" db="EMBL/GenBank/DDBJ databases">
        <authorList>
            <consortium name="Pathogen Informatics"/>
            <person name="Doyle S."/>
        </authorList>
    </citation>
    <scope>NUCLEOTIDE SEQUENCE [LARGE SCALE GENOMIC DNA]</scope>
    <source>
        <strain evidence="4 5">NCTC11647</strain>
    </source>
</reference>
<sequence length="198" mass="22812">MDMVIKRTRTRLSPEKRREQLLNSALDVFARRGIGRGGHADIAEMANVSVATVFNYFPTREDLVEQVLIHVESRFNKLLTHSLNDEMPTAKAKLTNLTDCLIKAVIEQHDWLKVWFEWSTSVRDDIWPLFIKTNKNNLQKLTSVFEQGLTAGEFSRSQSASDLAHMFHGTCYVLYLQTHLTLDPEIMQRQADSYLQSL</sequence>
<dbReference type="InterPro" id="IPR009057">
    <property type="entry name" value="Homeodomain-like_sf"/>
</dbReference>
<dbReference type="InterPro" id="IPR050109">
    <property type="entry name" value="HTH-type_TetR-like_transc_reg"/>
</dbReference>
<dbReference type="GO" id="GO:0000976">
    <property type="term" value="F:transcription cis-regulatory region binding"/>
    <property type="evidence" value="ECO:0007669"/>
    <property type="project" value="TreeGrafter"/>
</dbReference>
<proteinExistence type="predicted"/>
<accession>A0A2T3QMJ2</accession>
<evidence type="ECO:0000256" key="2">
    <source>
        <dbReference type="ARBA" id="ARBA00023125"/>
    </source>
</evidence>
<evidence type="ECO:0000256" key="1">
    <source>
        <dbReference type="ARBA" id="ARBA00023015"/>
    </source>
</evidence>
<evidence type="ECO:0000256" key="3">
    <source>
        <dbReference type="ARBA" id="ARBA00023163"/>
    </source>
</evidence>
<dbReference type="OrthoDB" id="155497at2"/>
<dbReference type="PANTHER" id="PTHR30055:SF234">
    <property type="entry name" value="HTH-TYPE TRANSCRIPTIONAL REGULATOR BETI"/>
    <property type="match status" value="1"/>
</dbReference>
<dbReference type="InterPro" id="IPR001647">
    <property type="entry name" value="HTH_TetR"/>
</dbReference>
<dbReference type="PANTHER" id="PTHR30055">
    <property type="entry name" value="HTH-TYPE TRANSCRIPTIONAL REGULATOR RUTR"/>
    <property type="match status" value="1"/>
</dbReference>
<dbReference type="InterPro" id="IPR036271">
    <property type="entry name" value="Tet_transcr_reg_TetR-rel_C_sf"/>
</dbReference>